<proteinExistence type="predicted"/>
<dbReference type="AlphaFoldDB" id="A0A453SKZ3"/>
<reference evidence="2" key="1">
    <citation type="journal article" date="2014" name="Science">
        <title>Ancient hybridizations among the ancestral genomes of bread wheat.</title>
        <authorList>
            <consortium name="International Wheat Genome Sequencing Consortium,"/>
            <person name="Marcussen T."/>
            <person name="Sandve S.R."/>
            <person name="Heier L."/>
            <person name="Spannagl M."/>
            <person name="Pfeifer M."/>
            <person name="Jakobsen K.S."/>
            <person name="Wulff B.B."/>
            <person name="Steuernagel B."/>
            <person name="Mayer K.F."/>
            <person name="Olsen O.A."/>
        </authorList>
    </citation>
    <scope>NUCLEOTIDE SEQUENCE [LARGE SCALE GENOMIC DNA]</scope>
    <source>
        <strain evidence="2">cv. AL8/78</strain>
    </source>
</reference>
<accession>A0A453SKZ3</accession>
<evidence type="ECO:0000313" key="2">
    <source>
        <dbReference type="Proteomes" id="UP000015105"/>
    </source>
</evidence>
<reference evidence="2" key="2">
    <citation type="journal article" date="2017" name="Nat. Plants">
        <title>The Aegilops tauschii genome reveals multiple impacts of transposons.</title>
        <authorList>
            <person name="Zhao G."/>
            <person name="Zou C."/>
            <person name="Li K."/>
            <person name="Wang K."/>
            <person name="Li T."/>
            <person name="Gao L."/>
            <person name="Zhang X."/>
            <person name="Wang H."/>
            <person name="Yang Z."/>
            <person name="Liu X."/>
            <person name="Jiang W."/>
            <person name="Mao L."/>
            <person name="Kong X."/>
            <person name="Jiao Y."/>
            <person name="Jia J."/>
        </authorList>
    </citation>
    <scope>NUCLEOTIDE SEQUENCE [LARGE SCALE GENOMIC DNA]</scope>
    <source>
        <strain evidence="2">cv. AL8/78</strain>
    </source>
</reference>
<organism evidence="1 2">
    <name type="scientific">Aegilops tauschii subsp. strangulata</name>
    <name type="common">Goatgrass</name>
    <dbReference type="NCBI Taxonomy" id="200361"/>
    <lineage>
        <taxon>Eukaryota</taxon>
        <taxon>Viridiplantae</taxon>
        <taxon>Streptophyta</taxon>
        <taxon>Embryophyta</taxon>
        <taxon>Tracheophyta</taxon>
        <taxon>Spermatophyta</taxon>
        <taxon>Magnoliopsida</taxon>
        <taxon>Liliopsida</taxon>
        <taxon>Poales</taxon>
        <taxon>Poaceae</taxon>
        <taxon>BOP clade</taxon>
        <taxon>Pooideae</taxon>
        <taxon>Triticodae</taxon>
        <taxon>Triticeae</taxon>
        <taxon>Triticinae</taxon>
        <taxon>Aegilops</taxon>
    </lineage>
</organism>
<reference evidence="1" key="4">
    <citation type="submission" date="2019-03" db="UniProtKB">
        <authorList>
            <consortium name="EnsemblPlants"/>
        </authorList>
    </citation>
    <scope>IDENTIFICATION</scope>
</reference>
<reference evidence="1" key="3">
    <citation type="journal article" date="2017" name="Nature">
        <title>Genome sequence of the progenitor of the wheat D genome Aegilops tauschii.</title>
        <authorList>
            <person name="Luo M.C."/>
            <person name="Gu Y.Q."/>
            <person name="Puiu D."/>
            <person name="Wang H."/>
            <person name="Twardziok S.O."/>
            <person name="Deal K.R."/>
            <person name="Huo N."/>
            <person name="Zhu T."/>
            <person name="Wang L."/>
            <person name="Wang Y."/>
            <person name="McGuire P.E."/>
            <person name="Liu S."/>
            <person name="Long H."/>
            <person name="Ramasamy R.K."/>
            <person name="Rodriguez J.C."/>
            <person name="Van S.L."/>
            <person name="Yuan L."/>
            <person name="Wang Z."/>
            <person name="Xia Z."/>
            <person name="Xiao L."/>
            <person name="Anderson O.D."/>
            <person name="Ouyang S."/>
            <person name="Liang Y."/>
            <person name="Zimin A.V."/>
            <person name="Pertea G."/>
            <person name="Qi P."/>
            <person name="Bennetzen J.L."/>
            <person name="Dai X."/>
            <person name="Dawson M.W."/>
            <person name="Muller H.G."/>
            <person name="Kugler K."/>
            <person name="Rivarola-Duarte L."/>
            <person name="Spannagl M."/>
            <person name="Mayer K.F.X."/>
            <person name="Lu F.H."/>
            <person name="Bevan M.W."/>
            <person name="Leroy P."/>
            <person name="Li P."/>
            <person name="You F.M."/>
            <person name="Sun Q."/>
            <person name="Liu Z."/>
            <person name="Lyons E."/>
            <person name="Wicker T."/>
            <person name="Salzberg S.L."/>
            <person name="Devos K.M."/>
            <person name="Dvorak J."/>
        </authorList>
    </citation>
    <scope>NUCLEOTIDE SEQUENCE [LARGE SCALE GENOMIC DNA]</scope>
    <source>
        <strain evidence="1">cv. AL8/78</strain>
    </source>
</reference>
<protein>
    <submittedName>
        <fullName evidence="1">Uncharacterized protein</fullName>
    </submittedName>
</protein>
<sequence>MGSYGRSHKKDVLRKLALSLNYHWSLRQGQFRVLGCVMGSYGRSHQKDVLRPYSGGTVRHHHWPRAGREGGSTAEFQEGIDSLRLGGREDGEGLGHAEQLLRRNGGLSLFCFDIIYCNKLEALPIILCRLQCVLLHCLKYKIKKGN</sequence>
<reference evidence="1" key="5">
    <citation type="journal article" date="2021" name="G3 (Bethesda)">
        <title>Aegilops tauschii genome assembly Aet v5.0 features greater sequence contiguity and improved annotation.</title>
        <authorList>
            <person name="Wang L."/>
            <person name="Zhu T."/>
            <person name="Rodriguez J.C."/>
            <person name="Deal K.R."/>
            <person name="Dubcovsky J."/>
            <person name="McGuire P.E."/>
            <person name="Lux T."/>
            <person name="Spannagl M."/>
            <person name="Mayer K.F.X."/>
            <person name="Baldrich P."/>
            <person name="Meyers B.C."/>
            <person name="Huo N."/>
            <person name="Gu Y.Q."/>
            <person name="Zhou H."/>
            <person name="Devos K.M."/>
            <person name="Bennetzen J.L."/>
            <person name="Unver T."/>
            <person name="Budak H."/>
            <person name="Gulick P.J."/>
            <person name="Galiba G."/>
            <person name="Kalapos B."/>
            <person name="Nelson D.R."/>
            <person name="Li P."/>
            <person name="You F.M."/>
            <person name="Luo M.C."/>
            <person name="Dvorak J."/>
        </authorList>
    </citation>
    <scope>NUCLEOTIDE SEQUENCE [LARGE SCALE GENOMIC DNA]</scope>
    <source>
        <strain evidence="1">cv. AL8/78</strain>
    </source>
</reference>
<dbReference type="EnsemblPlants" id="AET7Gv20982100.19">
    <property type="protein sequence ID" value="AET7Gv20982100.19"/>
    <property type="gene ID" value="AET7Gv20982100"/>
</dbReference>
<dbReference type="Proteomes" id="UP000015105">
    <property type="component" value="Chromosome 7D"/>
</dbReference>
<dbReference type="Gramene" id="AET7Gv20982100.19">
    <property type="protein sequence ID" value="AET7Gv20982100.19"/>
    <property type="gene ID" value="AET7Gv20982100"/>
</dbReference>
<keyword evidence="2" id="KW-1185">Reference proteome</keyword>
<evidence type="ECO:0000313" key="1">
    <source>
        <dbReference type="EnsemblPlants" id="AET7Gv20982100.19"/>
    </source>
</evidence>
<name>A0A453SKZ3_AEGTS</name>